<reference evidence="2" key="2">
    <citation type="journal article" date="2021" name="PeerJ">
        <title>Extensive microbial diversity within the chicken gut microbiome revealed by metagenomics and culture.</title>
        <authorList>
            <person name="Gilroy R."/>
            <person name="Ravi A."/>
            <person name="Getino M."/>
            <person name="Pursley I."/>
            <person name="Horton D.L."/>
            <person name="Alikhan N.F."/>
            <person name="Baker D."/>
            <person name="Gharbi K."/>
            <person name="Hall N."/>
            <person name="Watson M."/>
            <person name="Adriaenssens E.M."/>
            <person name="Foster-Nyarko E."/>
            <person name="Jarju S."/>
            <person name="Secka A."/>
            <person name="Antonio M."/>
            <person name="Oren A."/>
            <person name="Chaudhuri R.R."/>
            <person name="La Ragione R."/>
            <person name="Hildebrand F."/>
            <person name="Pallen M.J."/>
        </authorList>
    </citation>
    <scope>NUCLEOTIDE SEQUENCE</scope>
    <source>
        <strain evidence="2">1383</strain>
    </source>
</reference>
<comment type="caution">
    <text evidence="2">The sequence shown here is derived from an EMBL/GenBank/DDBJ whole genome shotgun (WGS) entry which is preliminary data.</text>
</comment>
<dbReference type="NCBIfam" id="TIGR04409">
    <property type="entry name" value="LptC_YrbK"/>
    <property type="match status" value="1"/>
</dbReference>
<dbReference type="AlphaFoldDB" id="A0A9D1H959"/>
<dbReference type="Proteomes" id="UP000824161">
    <property type="component" value="Unassembled WGS sequence"/>
</dbReference>
<accession>A0A9D1H959</accession>
<feature type="chain" id="PRO_5039356750" evidence="1">
    <location>
        <begin position="26"/>
        <end position="202"/>
    </location>
</feature>
<evidence type="ECO:0000313" key="3">
    <source>
        <dbReference type="Proteomes" id="UP000824161"/>
    </source>
</evidence>
<feature type="signal peptide" evidence="1">
    <location>
        <begin position="1"/>
        <end position="25"/>
    </location>
</feature>
<reference evidence="2" key="1">
    <citation type="submission" date="2020-10" db="EMBL/GenBank/DDBJ databases">
        <authorList>
            <person name="Gilroy R."/>
        </authorList>
    </citation>
    <scope>NUCLEOTIDE SEQUENCE</scope>
    <source>
        <strain evidence="2">1383</strain>
    </source>
</reference>
<protein>
    <submittedName>
        <fullName evidence="2">LPS export ABC transporter periplasmic protein LptC</fullName>
    </submittedName>
</protein>
<evidence type="ECO:0000256" key="1">
    <source>
        <dbReference type="SAM" id="SignalP"/>
    </source>
</evidence>
<dbReference type="EMBL" id="DVLY01000087">
    <property type="protein sequence ID" value="HIT97930.1"/>
    <property type="molecule type" value="Genomic_DNA"/>
</dbReference>
<dbReference type="InterPro" id="IPR026265">
    <property type="entry name" value="LptC"/>
</dbReference>
<organism evidence="2 3">
    <name type="scientific">Candidatus Merdimorpha stercoravium</name>
    <dbReference type="NCBI Taxonomy" id="2840863"/>
    <lineage>
        <taxon>Bacteria</taxon>
        <taxon>Pseudomonadati</taxon>
        <taxon>Bacteroidota</taxon>
        <taxon>Flavobacteriia</taxon>
        <taxon>Flavobacteriales</taxon>
        <taxon>Candidatus Merdimorpha</taxon>
    </lineage>
</organism>
<dbReference type="GO" id="GO:0015221">
    <property type="term" value="F:lipopolysaccharide transmembrane transporter activity"/>
    <property type="evidence" value="ECO:0007669"/>
    <property type="project" value="InterPro"/>
</dbReference>
<dbReference type="GO" id="GO:0005886">
    <property type="term" value="C:plasma membrane"/>
    <property type="evidence" value="ECO:0007669"/>
    <property type="project" value="InterPro"/>
</dbReference>
<name>A0A9D1H959_9FLAO</name>
<evidence type="ECO:0000313" key="2">
    <source>
        <dbReference type="EMBL" id="HIT97930.1"/>
    </source>
</evidence>
<keyword evidence="1" id="KW-0732">Signal</keyword>
<proteinExistence type="predicted"/>
<sequence length="202" mass="22403">MGSTRKNRIISCIAAAAAAAMFVCCKNDISEVDALMAAKTQPATVIDTFALVRVDSGKVVMRMRAAQVVMEPNPKDASLTDRKASGGVEIEMYDPATGEMNARLTSHRAIEHASSGLSEALGDVLVVNRQGDSIQTERLVWDRRKHIFYTDLFARIVREGDVMRPSRGFEADENFRWYNLFNSQGDINIEDSLSRMDPVETN</sequence>
<gene>
    <name evidence="2" type="primary">lptC</name>
    <name evidence="2" type="ORF">IAC44_03730</name>
</gene>